<protein>
    <submittedName>
        <fullName evidence="2">Uncharacterized protein</fullName>
    </submittedName>
</protein>
<comment type="caution">
    <text evidence="2">The sequence shown here is derived from an EMBL/GenBank/DDBJ whole genome shotgun (WGS) entry which is preliminary data.</text>
</comment>
<dbReference type="Proteomes" id="UP000257109">
    <property type="component" value="Unassembled WGS sequence"/>
</dbReference>
<feature type="compositionally biased region" description="Basic and acidic residues" evidence="1">
    <location>
        <begin position="15"/>
        <end position="26"/>
    </location>
</feature>
<keyword evidence="3" id="KW-1185">Reference proteome</keyword>
<evidence type="ECO:0000313" key="2">
    <source>
        <dbReference type="EMBL" id="RDY14416.1"/>
    </source>
</evidence>
<organism evidence="2 3">
    <name type="scientific">Mucuna pruriens</name>
    <name type="common">Velvet bean</name>
    <name type="synonym">Dolichos pruriens</name>
    <dbReference type="NCBI Taxonomy" id="157652"/>
    <lineage>
        <taxon>Eukaryota</taxon>
        <taxon>Viridiplantae</taxon>
        <taxon>Streptophyta</taxon>
        <taxon>Embryophyta</taxon>
        <taxon>Tracheophyta</taxon>
        <taxon>Spermatophyta</taxon>
        <taxon>Magnoliopsida</taxon>
        <taxon>eudicotyledons</taxon>
        <taxon>Gunneridae</taxon>
        <taxon>Pentapetalae</taxon>
        <taxon>rosids</taxon>
        <taxon>fabids</taxon>
        <taxon>Fabales</taxon>
        <taxon>Fabaceae</taxon>
        <taxon>Papilionoideae</taxon>
        <taxon>50 kb inversion clade</taxon>
        <taxon>NPAAA clade</taxon>
        <taxon>indigoferoid/millettioid clade</taxon>
        <taxon>Phaseoleae</taxon>
        <taxon>Mucuna</taxon>
    </lineage>
</organism>
<dbReference type="AlphaFoldDB" id="A0A371IH68"/>
<dbReference type="InterPro" id="IPR043128">
    <property type="entry name" value="Rev_trsase/Diguanyl_cyclase"/>
</dbReference>
<feature type="non-terminal residue" evidence="2">
    <location>
        <position position="1"/>
    </location>
</feature>
<evidence type="ECO:0000256" key="1">
    <source>
        <dbReference type="SAM" id="MobiDB-lite"/>
    </source>
</evidence>
<dbReference type="Gene3D" id="3.30.70.270">
    <property type="match status" value="1"/>
</dbReference>
<accession>A0A371IH68</accession>
<feature type="region of interest" description="Disordered" evidence="1">
    <location>
        <begin position="1"/>
        <end position="26"/>
    </location>
</feature>
<dbReference type="InterPro" id="IPR043502">
    <property type="entry name" value="DNA/RNA_pol_sf"/>
</dbReference>
<dbReference type="SUPFAM" id="SSF56672">
    <property type="entry name" value="DNA/RNA polymerases"/>
    <property type="match status" value="1"/>
</dbReference>
<dbReference type="OrthoDB" id="101614at2759"/>
<sequence>MAETPSAHYNLYTKNEAKSSSKDQGRGRKIMECRVFGCGKLPTMGGKHLCPKKTGRLKNVGATYQRAMVTLFHNLMHKEIEKYKLRLNPAKCTFGVKTGRLLGFVVNERGIKVDLDKVKAIREMQSLKQNRRSGDS</sequence>
<proteinExistence type="predicted"/>
<dbReference type="EMBL" id="QJKJ01000076">
    <property type="protein sequence ID" value="RDY14416.1"/>
    <property type="molecule type" value="Genomic_DNA"/>
</dbReference>
<reference evidence="2" key="1">
    <citation type="submission" date="2018-05" db="EMBL/GenBank/DDBJ databases">
        <title>Draft genome of Mucuna pruriens seed.</title>
        <authorList>
            <person name="Nnadi N.E."/>
            <person name="Vos R."/>
            <person name="Hasami M.H."/>
            <person name="Devisetty U.K."/>
            <person name="Aguiy J.C."/>
        </authorList>
    </citation>
    <scope>NUCLEOTIDE SEQUENCE [LARGE SCALE GENOMIC DNA]</scope>
    <source>
        <strain evidence="2">JCA_2017</strain>
    </source>
</reference>
<name>A0A371IH68_MUCPR</name>
<gene>
    <name evidence="2" type="ORF">CR513_00520</name>
</gene>
<evidence type="ECO:0000313" key="3">
    <source>
        <dbReference type="Proteomes" id="UP000257109"/>
    </source>
</evidence>